<accession>A0AAP2NVB1</accession>
<dbReference type="SUPFAM" id="SSF53649">
    <property type="entry name" value="Alkaline phosphatase-like"/>
    <property type="match status" value="1"/>
</dbReference>
<evidence type="ECO:0000313" key="5">
    <source>
        <dbReference type="EMBL" id="MBX6979968.1"/>
    </source>
</evidence>
<comment type="similarity">
    <text evidence="1">Belongs to the sulfatase family.</text>
</comment>
<dbReference type="Pfam" id="PF00884">
    <property type="entry name" value="Sulfatase"/>
    <property type="match status" value="1"/>
</dbReference>
<feature type="region of interest" description="Disordered" evidence="2">
    <location>
        <begin position="473"/>
        <end position="517"/>
    </location>
</feature>
<sequence>MSMSKINELTRRDFLLATVLTPMIAPAVMGSITSAQAQGTTSNNKRPNFLFILPDQHRFDWIGANPNLEVKTPNLDSLIARGTRFQQAFVPSPVCGPSRACLASGREYDRCGVGDNFTVYPTTQATYYEKLRDAGYYVGACGKLDLAKPTFDNGIDGRNHMSEWGFSDMVNCAGKGDAVLEWDKFKTPFEPYMAYMLKRGVADIHAADITSRGGGRAKGPEAYAKTYPTPIDDEDYADNWIGRTGIEMIRRFPKDRPWHMVVNFAGPHDPEDITQRMEKTVRGRKFPQPFNSTQLDPEQHEAIRQNYTAMVENIDRWLGIYLDELKQRGELENTIIVFSSDHGEMLGDHNRWGKNVPYDASVGVPLVVAGPNIQHRTSDALVSLIDIAATFLDYAKAEIPDGMTALSFRPLLEGRTNDHREYVTSGLLNWRMVRDKRYKLIEGFDPSLMKSYGSVPKGTKRPIVLFDLQEDPNESNNIASQQPEIVASMKKRLPTRNSDPSYGFPKPEDFANYGKRS</sequence>
<proteinExistence type="inferred from homology"/>
<dbReference type="GO" id="GO:0004065">
    <property type="term" value="F:arylsulfatase activity"/>
    <property type="evidence" value="ECO:0007669"/>
    <property type="project" value="TreeGrafter"/>
</dbReference>
<dbReference type="PANTHER" id="PTHR42693">
    <property type="entry name" value="ARYLSULFATASE FAMILY MEMBER"/>
    <property type="match status" value="1"/>
</dbReference>
<gene>
    <name evidence="5" type="ORF">EX242_06795</name>
</gene>
<organism evidence="5 6">
    <name type="scientific">Providencia rettgeri</name>
    <dbReference type="NCBI Taxonomy" id="587"/>
    <lineage>
        <taxon>Bacteria</taxon>
        <taxon>Pseudomonadati</taxon>
        <taxon>Pseudomonadota</taxon>
        <taxon>Gammaproteobacteria</taxon>
        <taxon>Enterobacterales</taxon>
        <taxon>Morganellaceae</taxon>
        <taxon>Providencia</taxon>
    </lineage>
</organism>
<dbReference type="InterPro" id="IPR050738">
    <property type="entry name" value="Sulfatase"/>
</dbReference>
<keyword evidence="3" id="KW-0732">Signal</keyword>
<dbReference type="Proteomes" id="UP000824410">
    <property type="component" value="Unassembled WGS sequence"/>
</dbReference>
<protein>
    <submittedName>
        <fullName evidence="5">DUF229 domain-containing protein</fullName>
    </submittedName>
</protein>
<name>A0AAP2NVB1_PRORE</name>
<feature type="chain" id="PRO_5044474890" evidence="3">
    <location>
        <begin position="38"/>
        <end position="517"/>
    </location>
</feature>
<feature type="compositionally biased region" description="Polar residues" evidence="2">
    <location>
        <begin position="474"/>
        <end position="483"/>
    </location>
</feature>
<dbReference type="Gene3D" id="3.40.720.10">
    <property type="entry name" value="Alkaline Phosphatase, subunit A"/>
    <property type="match status" value="1"/>
</dbReference>
<feature type="signal peptide" evidence="3">
    <location>
        <begin position="1"/>
        <end position="37"/>
    </location>
</feature>
<dbReference type="PROSITE" id="PS51318">
    <property type="entry name" value="TAT"/>
    <property type="match status" value="1"/>
</dbReference>
<dbReference type="InterPro" id="IPR000917">
    <property type="entry name" value="Sulfatase_N"/>
</dbReference>
<dbReference type="EMBL" id="SHDO01000008">
    <property type="protein sequence ID" value="MBX6979968.1"/>
    <property type="molecule type" value="Genomic_DNA"/>
</dbReference>
<reference evidence="5" key="1">
    <citation type="submission" date="2019-02" db="EMBL/GenBank/DDBJ databases">
        <title>Genomic characterization of isolates from hospital effluents in KZN, South Africa.</title>
        <authorList>
            <person name="Ntshobeni N."/>
            <person name="Allam M."/>
            <person name="Ismail A."/>
            <person name="Amoako D."/>
            <person name="Essack S."/>
            <person name="Chenia H."/>
        </authorList>
    </citation>
    <scope>NUCLEOTIDE SEQUENCE</scope>
    <source>
        <strain evidence="5">AFE97_S1</strain>
    </source>
</reference>
<dbReference type="PANTHER" id="PTHR42693:SF33">
    <property type="entry name" value="ARYLSULFATASE"/>
    <property type="match status" value="1"/>
</dbReference>
<evidence type="ECO:0000256" key="1">
    <source>
        <dbReference type="ARBA" id="ARBA00008779"/>
    </source>
</evidence>
<evidence type="ECO:0000313" key="6">
    <source>
        <dbReference type="Proteomes" id="UP000824410"/>
    </source>
</evidence>
<evidence type="ECO:0000256" key="2">
    <source>
        <dbReference type="SAM" id="MobiDB-lite"/>
    </source>
</evidence>
<dbReference type="InterPro" id="IPR017850">
    <property type="entry name" value="Alkaline_phosphatase_core_sf"/>
</dbReference>
<dbReference type="InterPro" id="IPR006311">
    <property type="entry name" value="TAT_signal"/>
</dbReference>
<evidence type="ECO:0000256" key="3">
    <source>
        <dbReference type="SAM" id="SignalP"/>
    </source>
</evidence>
<evidence type="ECO:0000259" key="4">
    <source>
        <dbReference type="Pfam" id="PF00884"/>
    </source>
</evidence>
<dbReference type="AlphaFoldDB" id="A0AAP2NVB1"/>
<feature type="domain" description="Sulfatase N-terminal" evidence="4">
    <location>
        <begin position="47"/>
        <end position="396"/>
    </location>
</feature>
<comment type="caution">
    <text evidence="5">The sequence shown here is derived from an EMBL/GenBank/DDBJ whole genome shotgun (WGS) entry which is preliminary data.</text>
</comment>